<keyword evidence="4 7" id="KW-0812">Transmembrane</keyword>
<dbReference type="InterPro" id="IPR025857">
    <property type="entry name" value="MacB_PCD"/>
</dbReference>
<sequence>MATHPALDSAWRNVIRQVGRSRAALVAIVFGMVAMILASGFIAWNLEFGRENTIRSQLGHIQVVKPGFLEGGRADPHAYLLGSPSPAELSTLASLPGFTASAPRMLISGLASSGEQTLSFIGEGVDPAAEALLSAALRFPDGRNLMAGETDTVIVGRGLADNLQIAVGERLVLISNTPDGGISAVEATLVGVFESITKAYDDVALRVPIALARALTRAEGEHLRLILLDRTEDTDGAVTLLRERLAAERLEFVPWHDLADFYKKSAELLSKQVGVIYVIIAVIIVLSISNTMMMVVMERTGEIGTIMALGARRHAVLTMFMLEGCILGAVGVVAGLALAVVCALVLSAIGIPMPPGPGMAWGFDAGIRLSAQNLTTASVVAFSTTVLASIYPAWRASRLQIVDALRARQ</sequence>
<evidence type="ECO:0000313" key="10">
    <source>
        <dbReference type="EMBL" id="NMG01869.1"/>
    </source>
</evidence>
<evidence type="ECO:0000259" key="8">
    <source>
        <dbReference type="Pfam" id="PF02687"/>
    </source>
</evidence>
<dbReference type="EMBL" id="WTVM01000009">
    <property type="protein sequence ID" value="NMG01869.1"/>
    <property type="molecule type" value="Genomic_DNA"/>
</dbReference>
<comment type="subcellular location">
    <subcellularLocation>
        <location evidence="1">Cell membrane</location>
        <topology evidence="1">Multi-pass membrane protein</topology>
    </subcellularLocation>
</comment>
<accession>A0A972J7H1</accession>
<name>A0A972J7H1_9RHOO</name>
<protein>
    <submittedName>
        <fullName evidence="10">FtsX-like permease family protein</fullName>
    </submittedName>
</protein>
<feature type="transmembrane region" description="Helical" evidence="7">
    <location>
        <begin position="316"/>
        <end position="349"/>
    </location>
</feature>
<evidence type="ECO:0000259" key="9">
    <source>
        <dbReference type="Pfam" id="PF12704"/>
    </source>
</evidence>
<dbReference type="InterPro" id="IPR003838">
    <property type="entry name" value="ABC3_permease_C"/>
</dbReference>
<keyword evidence="3" id="KW-1003">Cell membrane</keyword>
<evidence type="ECO:0000256" key="1">
    <source>
        <dbReference type="ARBA" id="ARBA00004651"/>
    </source>
</evidence>
<evidence type="ECO:0000256" key="5">
    <source>
        <dbReference type="ARBA" id="ARBA00022989"/>
    </source>
</evidence>
<dbReference type="Proteomes" id="UP000599523">
    <property type="component" value="Unassembled WGS sequence"/>
</dbReference>
<dbReference type="PANTHER" id="PTHR30489">
    <property type="entry name" value="LIPOPROTEIN-RELEASING SYSTEM TRANSMEMBRANE PROTEIN LOLE"/>
    <property type="match status" value="1"/>
</dbReference>
<organism evidence="10 11">
    <name type="scientific">Azoarcus taiwanensis</name>
    <dbReference type="NCBI Taxonomy" id="666964"/>
    <lineage>
        <taxon>Bacteria</taxon>
        <taxon>Pseudomonadati</taxon>
        <taxon>Pseudomonadota</taxon>
        <taxon>Betaproteobacteria</taxon>
        <taxon>Rhodocyclales</taxon>
        <taxon>Zoogloeaceae</taxon>
        <taxon>Azoarcus</taxon>
    </lineage>
</organism>
<proteinExistence type="inferred from homology"/>
<evidence type="ECO:0000256" key="6">
    <source>
        <dbReference type="ARBA" id="ARBA00023136"/>
    </source>
</evidence>
<dbReference type="GO" id="GO:0044874">
    <property type="term" value="P:lipoprotein localization to outer membrane"/>
    <property type="evidence" value="ECO:0007669"/>
    <property type="project" value="TreeGrafter"/>
</dbReference>
<comment type="caution">
    <text evidence="10">The sequence shown here is derived from an EMBL/GenBank/DDBJ whole genome shotgun (WGS) entry which is preliminary data.</text>
</comment>
<evidence type="ECO:0000256" key="4">
    <source>
        <dbReference type="ARBA" id="ARBA00022692"/>
    </source>
</evidence>
<keyword evidence="6 7" id="KW-0472">Membrane</keyword>
<dbReference type="InterPro" id="IPR051447">
    <property type="entry name" value="Lipoprotein-release_system"/>
</dbReference>
<evidence type="ECO:0000256" key="2">
    <source>
        <dbReference type="ARBA" id="ARBA00005236"/>
    </source>
</evidence>
<evidence type="ECO:0000256" key="3">
    <source>
        <dbReference type="ARBA" id="ARBA00022475"/>
    </source>
</evidence>
<dbReference type="PANTHER" id="PTHR30489:SF0">
    <property type="entry name" value="LIPOPROTEIN-RELEASING SYSTEM TRANSMEMBRANE PROTEIN LOLE"/>
    <property type="match status" value="1"/>
</dbReference>
<comment type="similarity">
    <text evidence="2">Belongs to the ABC-4 integral membrane protein family. LolC/E subfamily.</text>
</comment>
<evidence type="ECO:0000313" key="11">
    <source>
        <dbReference type="Proteomes" id="UP000599523"/>
    </source>
</evidence>
<dbReference type="Pfam" id="PF02687">
    <property type="entry name" value="FtsX"/>
    <property type="match status" value="1"/>
</dbReference>
<dbReference type="RefSeq" id="WP_168986660.1">
    <property type="nucleotide sequence ID" value="NZ_CAWPHM010000330.1"/>
</dbReference>
<feature type="domain" description="ABC3 transporter permease C-terminal" evidence="8">
    <location>
        <begin position="275"/>
        <end position="400"/>
    </location>
</feature>
<feature type="domain" description="MacB-like periplasmic core" evidence="9">
    <location>
        <begin position="24"/>
        <end position="233"/>
    </location>
</feature>
<feature type="transmembrane region" description="Helical" evidence="7">
    <location>
        <begin position="23"/>
        <end position="46"/>
    </location>
</feature>
<feature type="transmembrane region" description="Helical" evidence="7">
    <location>
        <begin position="274"/>
        <end position="296"/>
    </location>
</feature>
<dbReference type="GO" id="GO:0098797">
    <property type="term" value="C:plasma membrane protein complex"/>
    <property type="evidence" value="ECO:0007669"/>
    <property type="project" value="TreeGrafter"/>
</dbReference>
<gene>
    <name evidence="10" type="ORF">GPA21_02630</name>
</gene>
<dbReference type="Pfam" id="PF12704">
    <property type="entry name" value="MacB_PCD"/>
    <property type="match status" value="1"/>
</dbReference>
<evidence type="ECO:0000256" key="7">
    <source>
        <dbReference type="SAM" id="Phobius"/>
    </source>
</evidence>
<feature type="transmembrane region" description="Helical" evidence="7">
    <location>
        <begin position="369"/>
        <end position="391"/>
    </location>
</feature>
<dbReference type="AlphaFoldDB" id="A0A972J7H1"/>
<keyword evidence="11" id="KW-1185">Reference proteome</keyword>
<reference evidence="10" key="1">
    <citation type="submission" date="2019-12" db="EMBL/GenBank/DDBJ databases">
        <title>Comparative genomics gives insights into the taxonomy of the Azoarcus-Aromatoleum group and reveals separate origins of nif in the plant-associated Azoarcus and non-plant-associated Aromatoleum sub-groups.</title>
        <authorList>
            <person name="Lafos M."/>
            <person name="Maluk M."/>
            <person name="Batista M."/>
            <person name="Junghare M."/>
            <person name="Carmona M."/>
            <person name="Faoro H."/>
            <person name="Cruz L.M."/>
            <person name="Battistoni F."/>
            <person name="De Souza E."/>
            <person name="Pedrosa F."/>
            <person name="Chen W.-M."/>
            <person name="Poole P.S."/>
            <person name="Dixon R.A."/>
            <person name="James E.K."/>
        </authorList>
    </citation>
    <scope>NUCLEOTIDE SEQUENCE</scope>
    <source>
        <strain evidence="10">NSC3</strain>
    </source>
</reference>
<keyword evidence="5 7" id="KW-1133">Transmembrane helix</keyword>